<feature type="compositionally biased region" description="Pro residues" evidence="1">
    <location>
        <begin position="267"/>
        <end position="279"/>
    </location>
</feature>
<protein>
    <submittedName>
        <fullName evidence="3">MOSC domain-containing protein</fullName>
    </submittedName>
</protein>
<dbReference type="SUPFAM" id="SSF50800">
    <property type="entry name" value="PK beta-barrel domain-like"/>
    <property type="match status" value="1"/>
</dbReference>
<reference evidence="4" key="1">
    <citation type="journal article" date="2019" name="Int. J. Syst. Evol. Microbiol.">
        <title>The Global Catalogue of Microorganisms (GCM) 10K type strain sequencing project: providing services to taxonomists for standard genome sequencing and annotation.</title>
        <authorList>
            <consortium name="The Broad Institute Genomics Platform"/>
            <consortium name="The Broad Institute Genome Sequencing Center for Infectious Disease"/>
            <person name="Wu L."/>
            <person name="Ma J."/>
        </authorList>
    </citation>
    <scope>NUCLEOTIDE SEQUENCE [LARGE SCALE GENOMIC DNA]</scope>
    <source>
        <strain evidence="4">FCH27</strain>
    </source>
</reference>
<gene>
    <name evidence="3" type="ORF">ACFQO6_11660</name>
</gene>
<feature type="domain" description="MOSC" evidence="2">
    <location>
        <begin position="83"/>
        <end position="254"/>
    </location>
</feature>
<evidence type="ECO:0000256" key="1">
    <source>
        <dbReference type="SAM" id="MobiDB-lite"/>
    </source>
</evidence>
<evidence type="ECO:0000259" key="2">
    <source>
        <dbReference type="PROSITE" id="PS51340"/>
    </source>
</evidence>
<dbReference type="EMBL" id="JBHTCH010000014">
    <property type="protein sequence ID" value="MFC7360929.1"/>
    <property type="molecule type" value="Genomic_DNA"/>
</dbReference>
<dbReference type="InterPro" id="IPR005302">
    <property type="entry name" value="MoCF_Sase_C"/>
</dbReference>
<comment type="caution">
    <text evidence="3">The sequence shown here is derived from an EMBL/GenBank/DDBJ whole genome shotgun (WGS) entry which is preliminary data.</text>
</comment>
<dbReference type="PROSITE" id="PS51340">
    <property type="entry name" value="MOSC"/>
    <property type="match status" value="1"/>
</dbReference>
<dbReference type="Proteomes" id="UP001596524">
    <property type="component" value="Unassembled WGS sequence"/>
</dbReference>
<dbReference type="Pfam" id="PF03476">
    <property type="entry name" value="MOSC_N"/>
    <property type="match status" value="1"/>
</dbReference>
<dbReference type="Pfam" id="PF03473">
    <property type="entry name" value="MOSC"/>
    <property type="match status" value="1"/>
</dbReference>
<dbReference type="RefSeq" id="WP_255888550.1">
    <property type="nucleotide sequence ID" value="NZ_JAFMZM010000001.1"/>
</dbReference>
<dbReference type="InterPro" id="IPR011037">
    <property type="entry name" value="Pyrv_Knase-like_insert_dom_sf"/>
</dbReference>
<dbReference type="InterPro" id="IPR005303">
    <property type="entry name" value="MOCOS_middle"/>
</dbReference>
<evidence type="ECO:0000313" key="3">
    <source>
        <dbReference type="EMBL" id="MFC7360929.1"/>
    </source>
</evidence>
<keyword evidence="4" id="KW-1185">Reference proteome</keyword>
<proteinExistence type="predicted"/>
<sequence length="288" mass="30644">MPNELVVRAASFSPVKGMRHLAHDRIDLDGRGPVGDRAFCVVDPERARVLRTVQHPTLMSIVAQLDEGILSMTAPSGESVASQPVPSGESLACDYWGRTVDLELLDGPYAVALSDFLSLDVRLAAAPRGGVVFDAPVTIVGTASLRDLADRTGQPVAAERFRATLVVETDEPYVEDTWLGSEVTVGEARLRIGGPVPRCAVIDHHPESGVKDVRLLKALVQRRPVNSAGEPMVGVYAECTRPGAVPVDPSLSSTTDHQHVSRRGPFPGAPVPRGLPVPGPGGRSSRRP</sequence>
<name>A0ABW2N0V7_9ACTN</name>
<organism evidence="3 4">
    <name type="scientific">Nocardioides astragali</name>
    <dbReference type="NCBI Taxonomy" id="1776736"/>
    <lineage>
        <taxon>Bacteria</taxon>
        <taxon>Bacillati</taxon>
        <taxon>Actinomycetota</taxon>
        <taxon>Actinomycetes</taxon>
        <taxon>Propionibacteriales</taxon>
        <taxon>Nocardioidaceae</taxon>
        <taxon>Nocardioides</taxon>
    </lineage>
</organism>
<evidence type="ECO:0000313" key="4">
    <source>
        <dbReference type="Proteomes" id="UP001596524"/>
    </source>
</evidence>
<feature type="region of interest" description="Disordered" evidence="1">
    <location>
        <begin position="246"/>
        <end position="288"/>
    </location>
</feature>
<accession>A0ABW2N0V7</accession>